<evidence type="ECO:0000256" key="1">
    <source>
        <dbReference type="SAM" id="MobiDB-lite"/>
    </source>
</evidence>
<feature type="compositionally biased region" description="Basic and acidic residues" evidence="1">
    <location>
        <begin position="1392"/>
        <end position="1406"/>
    </location>
</feature>
<dbReference type="PANTHER" id="PTHR46436">
    <property type="entry name" value="CENTROSOMAL PROTEIN OF 76 KDA"/>
    <property type="match status" value="1"/>
</dbReference>
<feature type="compositionally biased region" description="Acidic residues" evidence="1">
    <location>
        <begin position="1381"/>
        <end position="1391"/>
    </location>
</feature>
<dbReference type="OMA" id="KNMATIN"/>
<feature type="region of interest" description="Disordered" evidence="1">
    <location>
        <begin position="13"/>
        <end position="65"/>
    </location>
</feature>
<feature type="region of interest" description="Disordered" evidence="1">
    <location>
        <begin position="1127"/>
        <end position="1146"/>
    </location>
</feature>
<feature type="region of interest" description="Disordered" evidence="1">
    <location>
        <begin position="1376"/>
        <end position="1406"/>
    </location>
</feature>
<gene>
    <name evidence="3" type="ORF">POCTA_138.1.T1130163</name>
</gene>
<feature type="region of interest" description="Disordered" evidence="1">
    <location>
        <begin position="939"/>
        <end position="966"/>
    </location>
</feature>
<keyword evidence="4" id="KW-1185">Reference proteome</keyword>
<feature type="region of interest" description="Disordered" evidence="1">
    <location>
        <begin position="988"/>
        <end position="1016"/>
    </location>
</feature>
<evidence type="ECO:0000313" key="4">
    <source>
        <dbReference type="Proteomes" id="UP000683925"/>
    </source>
</evidence>
<sequence length="1406" mass="167400">MRQDDYFRVLEKEKKKEDLKRQEQQRLEEEQTRKQKQEEKLIRDKEQIDSDSKDKNKSARDDKSIKIKIDDDRSIKVKPQRKKMKDNKADKYDKQLEILRPEQLIENEIGKPYYLVPDDTQLEINKELIKREDDKVRRWKVFINEIRLENLQKEQLSIFLNIRIGQIGKNAIKQADVSSEEAFFKSEICRDLKRSEVKVIKVMFETEMHLSYQMLKERYLVIEVWECRRFRLNLFLGKIQVPLINIASGNIKRQDDIKTAFGEKRQFARIYYNVLFQEVWDYKLTFEAWKGSNIIADQGKEHDPKIQLTLMTDELIQPQVESEQIKKTKNPNFRNLKGFMQFRGTMEDLTQQMMKVTLFFDSYFNKIEKLVSLRGIQDTNYLKVQFRLKLKVPPPIVKKTKKPKKKNKQKKKWDGNDDDKDQGDDEDGLRDEAYLAIIEGRVNLNKVPRYSQNGELNTYIPQQYYLVVTINRLNNILSPDDRGVINTYLTVAWRDQAKTTRMIKNDPNPSYNEELYFRIPILRREKTFEDIINQKTDQDLLVDALREELKSRPDITIQLWLDGQDILSDESLGYCRVFLSEIQKASKFKKTLLTDDNRRFQFETREATFTKKFESGLFNVSHIQITFQAFFAPDLPEELNLDEFCEVPDDIYPYQISDQLQVQKNHEENEEYKAWEKHVRDNFSQFSLDNNTAFNIFFKSIFVRDQFNYNHLVCKYLEKFYIKFQSEEATNELFANPKDIRIKNLHEMCHFVRNIPFISDSFSKNDVWRSPDFLLKIRKGFIHDHAILGACLFMGFEREDRKRESEKDSHKYIPFEHRVFVCLGTLKPNSQFHAWLMVYSHDLSGVSFWDVQEDFHMHLEGRIRKDKRAALRKFLYAERPVAKKESGFGLGAQGNLSKDKKKPVSRGKQLMEMKNKEFEKAQLEQAQKKQKQNDILIQQQQETDKKRKKTRTNAIFQPEDDGRGDQDEEAIELIQLERLSGNIKLKNTRQMGEVRQSKERMSEQEEEDDKKPTVKVSGSVAKKTTFTNPLLAYREAEQQTAIAKKQEAEEEILRANPIAKFSKIDRFFDKNGKEVVDPGQLPYETIEIIFNNKNIFGNMANQNPQQIFYHLHDKRKWYPFIKETIPNTGEQEESDEAESDNDTNIQIDEEELEDKLNLKNEEFIEKTWNQKLGAFYSAQILKEPIKKNRIKRLLEDIFMEVKQGVEKARGKRSLFTKWKHDQDGINKKMEQYLKILEYKTTYRTLRVVQQKHYEETQWNHIYKSRNYEEIIEQWKKEVKAMLPLNTHLCVLPMRFDYTESGKIKSAIVENMEPFFMRRENQIIFNLAGKIFNYPNRIVCVRLILGYSYCQNLEDIKQKEESEDEEQEYLQGEIDIQKPMLDDLDGDEEENADLLKKKNPEKDQQKQ</sequence>
<dbReference type="EMBL" id="CAJJDP010000113">
    <property type="protein sequence ID" value="CAD8197148.1"/>
    <property type="molecule type" value="Genomic_DNA"/>
</dbReference>
<organism evidence="3 4">
    <name type="scientific">Paramecium octaurelia</name>
    <dbReference type="NCBI Taxonomy" id="43137"/>
    <lineage>
        <taxon>Eukaryota</taxon>
        <taxon>Sar</taxon>
        <taxon>Alveolata</taxon>
        <taxon>Ciliophora</taxon>
        <taxon>Intramacronucleata</taxon>
        <taxon>Oligohymenophorea</taxon>
        <taxon>Peniculida</taxon>
        <taxon>Parameciidae</taxon>
        <taxon>Paramecium</taxon>
    </lineage>
</organism>
<dbReference type="PANTHER" id="PTHR46436:SF2">
    <property type="entry name" value="CHROMOSOME UNDETERMINED SCAFFOLD_119, WHOLE GENOME SHOTGUN SEQUENCE"/>
    <property type="match status" value="1"/>
</dbReference>
<name>A0A8S1X3X0_PAROT</name>
<protein>
    <recommendedName>
        <fullName evidence="2">C2 domain-containing protein</fullName>
    </recommendedName>
</protein>
<feature type="domain" description="C2" evidence="2">
    <location>
        <begin position="446"/>
        <end position="592"/>
    </location>
</feature>
<feature type="compositionally biased region" description="Basic residues" evidence="1">
    <location>
        <begin position="398"/>
        <end position="411"/>
    </location>
</feature>
<feature type="region of interest" description="Disordered" evidence="1">
    <location>
        <begin position="397"/>
        <end position="427"/>
    </location>
</feature>
<proteinExistence type="predicted"/>
<evidence type="ECO:0000313" key="3">
    <source>
        <dbReference type="EMBL" id="CAD8197148.1"/>
    </source>
</evidence>
<feature type="region of interest" description="Disordered" evidence="1">
    <location>
        <begin position="887"/>
        <end position="907"/>
    </location>
</feature>
<reference evidence="3" key="1">
    <citation type="submission" date="2021-01" db="EMBL/GenBank/DDBJ databases">
        <authorList>
            <consortium name="Genoscope - CEA"/>
            <person name="William W."/>
        </authorList>
    </citation>
    <scope>NUCLEOTIDE SEQUENCE</scope>
</reference>
<dbReference type="Proteomes" id="UP000683925">
    <property type="component" value="Unassembled WGS sequence"/>
</dbReference>
<accession>A0A8S1X3X0</accession>
<dbReference type="InterPro" id="IPR052299">
    <property type="entry name" value="CEP76"/>
</dbReference>
<feature type="compositionally biased region" description="Acidic residues" evidence="1">
    <location>
        <begin position="1130"/>
        <end position="1146"/>
    </location>
</feature>
<dbReference type="PROSITE" id="PS50004">
    <property type="entry name" value="C2"/>
    <property type="match status" value="1"/>
</dbReference>
<dbReference type="SMART" id="SM00239">
    <property type="entry name" value="C2"/>
    <property type="match status" value="2"/>
</dbReference>
<evidence type="ECO:0000259" key="2">
    <source>
        <dbReference type="PROSITE" id="PS50004"/>
    </source>
</evidence>
<feature type="compositionally biased region" description="Acidic residues" evidence="1">
    <location>
        <begin position="416"/>
        <end position="427"/>
    </location>
</feature>
<dbReference type="Pfam" id="PF00168">
    <property type="entry name" value="C2"/>
    <property type="match status" value="2"/>
</dbReference>
<dbReference type="OrthoDB" id="67700at2759"/>
<comment type="caution">
    <text evidence="3">The sequence shown here is derived from an EMBL/GenBank/DDBJ whole genome shotgun (WGS) entry which is preliminary data.</text>
</comment>
<dbReference type="CDD" id="cd00030">
    <property type="entry name" value="C2"/>
    <property type="match status" value="1"/>
</dbReference>
<dbReference type="InterPro" id="IPR000008">
    <property type="entry name" value="C2_dom"/>
</dbReference>